<dbReference type="InterPro" id="IPR018247">
    <property type="entry name" value="EF_Hand_1_Ca_BS"/>
</dbReference>
<dbReference type="Gene3D" id="1.10.238.10">
    <property type="entry name" value="EF-hand"/>
    <property type="match status" value="2"/>
</dbReference>
<dbReference type="Pfam" id="PF13405">
    <property type="entry name" value="EF-hand_6"/>
    <property type="match status" value="1"/>
</dbReference>
<dbReference type="InterPro" id="IPR050403">
    <property type="entry name" value="Myosin_RLC"/>
</dbReference>
<keyword evidence="2" id="KW-0106">Calcium</keyword>
<dbReference type="Proteomes" id="UP000318571">
    <property type="component" value="Chromosome 5"/>
</dbReference>
<dbReference type="PROSITE" id="PS50222">
    <property type="entry name" value="EF_HAND_2"/>
    <property type="match status" value="1"/>
</dbReference>
<reference evidence="4 5" key="1">
    <citation type="journal article" date="2018" name="Nat. Ecol. Evol.">
        <title>Genomic signatures of mitonuclear coevolution across populations of Tigriopus californicus.</title>
        <authorList>
            <person name="Barreto F.S."/>
            <person name="Watson E.T."/>
            <person name="Lima T.G."/>
            <person name="Willett C.S."/>
            <person name="Edmands S."/>
            <person name="Li W."/>
            <person name="Burton R.S."/>
        </authorList>
    </citation>
    <scope>NUCLEOTIDE SEQUENCE [LARGE SCALE GENOMIC DNA]</scope>
    <source>
        <strain evidence="4 5">San Diego</strain>
    </source>
</reference>
<dbReference type="FunFam" id="1.10.238.10:FF:000178">
    <property type="entry name" value="Calmodulin-2 A"/>
    <property type="match status" value="1"/>
</dbReference>
<dbReference type="SUPFAM" id="SSF47473">
    <property type="entry name" value="EF-hand"/>
    <property type="match status" value="1"/>
</dbReference>
<dbReference type="InterPro" id="IPR011992">
    <property type="entry name" value="EF-hand-dom_pair"/>
</dbReference>
<evidence type="ECO:0000256" key="2">
    <source>
        <dbReference type="ARBA" id="ARBA00022837"/>
    </source>
</evidence>
<protein>
    <recommendedName>
        <fullName evidence="3">EF-hand domain-containing protein</fullName>
    </recommendedName>
</protein>
<keyword evidence="1" id="KW-0677">Repeat</keyword>
<gene>
    <name evidence="4" type="ORF">TCAL_00001</name>
</gene>
<evidence type="ECO:0000313" key="4">
    <source>
        <dbReference type="EMBL" id="TRY77026.1"/>
    </source>
</evidence>
<dbReference type="AlphaFoldDB" id="A0A553PH81"/>
<accession>A0A553PH81</accession>
<organism evidence="4 5">
    <name type="scientific">Tigriopus californicus</name>
    <name type="common">Marine copepod</name>
    <dbReference type="NCBI Taxonomy" id="6832"/>
    <lineage>
        <taxon>Eukaryota</taxon>
        <taxon>Metazoa</taxon>
        <taxon>Ecdysozoa</taxon>
        <taxon>Arthropoda</taxon>
        <taxon>Crustacea</taxon>
        <taxon>Multicrustacea</taxon>
        <taxon>Hexanauplia</taxon>
        <taxon>Copepoda</taxon>
        <taxon>Harpacticoida</taxon>
        <taxon>Harpacticidae</taxon>
        <taxon>Tigriopus</taxon>
    </lineage>
</organism>
<sequence length="261" mass="28860">MSKIRRSTPFAFGHRGPYVHTQCTLQDLLRIQSSKFRNSERLRQPNIAWTFARKVCSSSILGSGLDRLNISVFRLLVRPNRITPCLLSPPILKKLVKMPPKGSGSKKAKRSGSNIFALFSQKQIQEFKEAFGIMDQDKDGIITSSDLVAAFASVGKSISDSDASGMLAEAPGPVNFTQLVMLFAEKMAGGTDEDEVILKSFDAFEVSGKIDAEMFRHSLMTWGDKFSSAEVDDAFSEFQIDNGQIDANHLKGLMVAKKEEE</sequence>
<dbReference type="GO" id="GO:0043226">
    <property type="term" value="C:organelle"/>
    <property type="evidence" value="ECO:0007669"/>
    <property type="project" value="UniProtKB-ARBA"/>
</dbReference>
<dbReference type="EMBL" id="VCGU01000004">
    <property type="protein sequence ID" value="TRY77026.1"/>
    <property type="molecule type" value="Genomic_DNA"/>
</dbReference>
<evidence type="ECO:0000313" key="5">
    <source>
        <dbReference type="Proteomes" id="UP000318571"/>
    </source>
</evidence>
<dbReference type="OrthoDB" id="429467at2759"/>
<dbReference type="InterPro" id="IPR002048">
    <property type="entry name" value="EF_hand_dom"/>
</dbReference>
<dbReference type="SMART" id="SM00054">
    <property type="entry name" value="EFh"/>
    <property type="match status" value="2"/>
</dbReference>
<evidence type="ECO:0000256" key="1">
    <source>
        <dbReference type="ARBA" id="ARBA00022737"/>
    </source>
</evidence>
<dbReference type="PROSITE" id="PS00018">
    <property type="entry name" value="EF_HAND_1"/>
    <property type="match status" value="1"/>
</dbReference>
<evidence type="ECO:0000259" key="3">
    <source>
        <dbReference type="PROSITE" id="PS50222"/>
    </source>
</evidence>
<comment type="caution">
    <text evidence="4">The sequence shown here is derived from an EMBL/GenBank/DDBJ whole genome shotgun (WGS) entry which is preliminary data.</text>
</comment>
<keyword evidence="5" id="KW-1185">Reference proteome</keyword>
<dbReference type="STRING" id="6832.A0A553PH81"/>
<proteinExistence type="predicted"/>
<name>A0A553PH81_TIGCA</name>
<dbReference type="PANTHER" id="PTHR23049">
    <property type="entry name" value="MYOSIN REGULATORY LIGHT CHAIN 2"/>
    <property type="match status" value="1"/>
</dbReference>
<dbReference type="GO" id="GO:0005509">
    <property type="term" value="F:calcium ion binding"/>
    <property type="evidence" value="ECO:0007669"/>
    <property type="project" value="InterPro"/>
</dbReference>
<feature type="domain" description="EF-hand" evidence="3">
    <location>
        <begin position="122"/>
        <end position="157"/>
    </location>
</feature>